<dbReference type="SUPFAM" id="SSF50978">
    <property type="entry name" value="WD40 repeat-like"/>
    <property type="match status" value="1"/>
</dbReference>
<protein>
    <recommendedName>
        <fullName evidence="10">TPL/SMU1 LisH-like dimerisation domain-containing protein</fullName>
    </recommendedName>
</protein>
<dbReference type="PROSITE" id="PS50896">
    <property type="entry name" value="LISH"/>
    <property type="match status" value="1"/>
</dbReference>
<dbReference type="InterPro" id="IPR054532">
    <property type="entry name" value="TPL_SMU1_LisH-like"/>
</dbReference>
<dbReference type="GO" id="GO:0005634">
    <property type="term" value="C:nucleus"/>
    <property type="evidence" value="ECO:0007669"/>
    <property type="project" value="UniProtKB-SubCell"/>
</dbReference>
<dbReference type="InterPro" id="IPR036322">
    <property type="entry name" value="WD40_repeat_dom_sf"/>
</dbReference>
<proteinExistence type="inferred from homology"/>
<evidence type="ECO:0000256" key="3">
    <source>
        <dbReference type="ARBA" id="ARBA00022664"/>
    </source>
</evidence>
<evidence type="ECO:0000256" key="7">
    <source>
        <dbReference type="ARBA" id="ARBA00025801"/>
    </source>
</evidence>
<evidence type="ECO:0000256" key="8">
    <source>
        <dbReference type="PROSITE-ProRule" id="PRU00221"/>
    </source>
</evidence>
<keyword evidence="3" id="KW-0507">mRNA processing</keyword>
<evidence type="ECO:0000313" key="11">
    <source>
        <dbReference type="EMBL" id="CAJ1965417.1"/>
    </source>
</evidence>
<keyword evidence="6" id="KW-0539">Nucleus</keyword>
<keyword evidence="12" id="KW-1185">Reference proteome</keyword>
<keyword evidence="4" id="KW-0677">Repeat</keyword>
<dbReference type="InterPro" id="IPR015943">
    <property type="entry name" value="WD40/YVTN_repeat-like_dom_sf"/>
</dbReference>
<dbReference type="PROSITE" id="PS50294">
    <property type="entry name" value="WD_REPEATS_REGION"/>
    <property type="match status" value="1"/>
</dbReference>
<dbReference type="Proteomes" id="UP001295423">
    <property type="component" value="Unassembled WGS sequence"/>
</dbReference>
<keyword evidence="2 8" id="KW-0853">WD repeat</keyword>
<dbReference type="AlphaFoldDB" id="A0AAD2G8E4"/>
<dbReference type="GO" id="GO:0000398">
    <property type="term" value="P:mRNA splicing, via spliceosome"/>
    <property type="evidence" value="ECO:0007669"/>
    <property type="project" value="InterPro"/>
</dbReference>
<dbReference type="SMART" id="SM00320">
    <property type="entry name" value="WD40"/>
    <property type="match status" value="4"/>
</dbReference>
<reference evidence="11" key="1">
    <citation type="submission" date="2023-08" db="EMBL/GenBank/DDBJ databases">
        <authorList>
            <person name="Audoor S."/>
            <person name="Bilcke G."/>
        </authorList>
    </citation>
    <scope>NUCLEOTIDE SEQUENCE</scope>
</reference>
<dbReference type="Gene3D" id="2.130.10.10">
    <property type="entry name" value="YVTN repeat-like/Quinoprotein amine dehydrogenase"/>
    <property type="match status" value="1"/>
</dbReference>
<organism evidence="11 12">
    <name type="scientific">Cylindrotheca closterium</name>
    <dbReference type="NCBI Taxonomy" id="2856"/>
    <lineage>
        <taxon>Eukaryota</taxon>
        <taxon>Sar</taxon>
        <taxon>Stramenopiles</taxon>
        <taxon>Ochrophyta</taxon>
        <taxon>Bacillariophyta</taxon>
        <taxon>Bacillariophyceae</taxon>
        <taxon>Bacillariophycidae</taxon>
        <taxon>Bacillariales</taxon>
        <taxon>Bacillariaceae</taxon>
        <taxon>Cylindrotheca</taxon>
    </lineage>
</organism>
<feature type="domain" description="TPL/SMU1 LisH-like dimerisation" evidence="10">
    <location>
        <begin position="17"/>
        <end position="46"/>
    </location>
</feature>
<evidence type="ECO:0000256" key="1">
    <source>
        <dbReference type="ARBA" id="ARBA00004123"/>
    </source>
</evidence>
<comment type="caution">
    <text evidence="11">The sequence shown here is derived from an EMBL/GenBank/DDBJ whole genome shotgun (WGS) entry which is preliminary data.</text>
</comment>
<evidence type="ECO:0000259" key="10">
    <source>
        <dbReference type="Pfam" id="PF17814"/>
    </source>
</evidence>
<dbReference type="Pfam" id="PF00400">
    <property type="entry name" value="WD40"/>
    <property type="match status" value="3"/>
</dbReference>
<evidence type="ECO:0000256" key="6">
    <source>
        <dbReference type="ARBA" id="ARBA00023242"/>
    </source>
</evidence>
<evidence type="ECO:0000256" key="4">
    <source>
        <dbReference type="ARBA" id="ARBA00022737"/>
    </source>
</evidence>
<comment type="similarity">
    <text evidence="7">Belongs to the WD repeat SMU1 family.</text>
</comment>
<evidence type="ECO:0000256" key="9">
    <source>
        <dbReference type="SAM" id="MobiDB-lite"/>
    </source>
</evidence>
<dbReference type="PROSITE" id="PS50082">
    <property type="entry name" value="WD_REPEATS_2"/>
    <property type="match status" value="1"/>
</dbReference>
<dbReference type="SMART" id="SM00667">
    <property type="entry name" value="LisH"/>
    <property type="match status" value="1"/>
</dbReference>
<dbReference type="Pfam" id="PF17814">
    <property type="entry name" value="LisH_TPL"/>
    <property type="match status" value="1"/>
</dbReference>
<evidence type="ECO:0000313" key="12">
    <source>
        <dbReference type="Proteomes" id="UP001295423"/>
    </source>
</evidence>
<feature type="region of interest" description="Disordered" evidence="9">
    <location>
        <begin position="117"/>
        <end position="136"/>
    </location>
</feature>
<feature type="repeat" description="WD" evidence="8">
    <location>
        <begin position="322"/>
        <end position="363"/>
    </location>
</feature>
<name>A0AAD2G8E4_9STRA</name>
<comment type="subcellular location">
    <subcellularLocation>
        <location evidence="1">Nucleus</location>
    </subcellularLocation>
</comment>
<dbReference type="InterPro" id="IPR006594">
    <property type="entry name" value="LisH"/>
</dbReference>
<dbReference type="InterPro" id="IPR001680">
    <property type="entry name" value="WD40_rpt"/>
</dbReference>
<dbReference type="InterPro" id="IPR045184">
    <property type="entry name" value="SMU1"/>
</dbReference>
<dbReference type="EMBL" id="CAKOGP040002202">
    <property type="protein sequence ID" value="CAJ1965417.1"/>
    <property type="molecule type" value="Genomic_DNA"/>
</dbReference>
<sequence>MGFTTSYSIGGECTIDSADILRLILGYLTSQGLHRSALALRQESGVGLKGLVNQQAMGAMCLQGDWGSVLKSVSLCEETPAQLHEQVILELVEAAPGNMNAAFSVLKLQRESLDAVFEDEDDDEGGSSKPSKLTKARSLEQKLAAVAGNPTKYEEINQRRKLLYGNRLSKQDRRQLLADQFQKQPQVPLNRLPILLQQAMKWQSHTGQLPWMREVYQDEGDVPIKVSKKKRKRKHFDLVMGSAAADNGIVVGDPEDHDAEDLEPIPQEVSQKVKFGKGVTCESATFCSKGLITSSSDGLIEIWNSQCTDLNMADFPYQKQSVMGHESAVLCLKLSNDGELLASGDDQGKLMVWKLSSGKCLRQFLAHNGSAISCIDWSPDSSRILTGSSDGKCRELGLRSQKILQEYLGHTSYIHSCQYVLVSDDDNGTLSLVLTGSADGCVRVWQQGNCIRILQPQRSPSAKSLVVDATQLQADQPAIHTVLTVPNHDQQGRGQNLMLVAPRSSIAYLMTVEGRVVQTYQAASDQDVFLAACISHSFVYLATQKGECLVFHLFKGTLEKTIYEFAAQSTSKSGESGDNTSRVEITQLLHHPFRSMLGAFSNDKTQRKGVLSVWK</sequence>
<evidence type="ECO:0000256" key="2">
    <source>
        <dbReference type="ARBA" id="ARBA00022574"/>
    </source>
</evidence>
<keyword evidence="5" id="KW-0508">mRNA splicing</keyword>
<gene>
    <name evidence="11" type="ORF">CYCCA115_LOCUS21105</name>
</gene>
<accession>A0AAD2G8E4</accession>
<evidence type="ECO:0000256" key="5">
    <source>
        <dbReference type="ARBA" id="ARBA00023187"/>
    </source>
</evidence>
<dbReference type="PANTHER" id="PTHR22848">
    <property type="entry name" value="WD40 REPEAT PROTEIN"/>
    <property type="match status" value="1"/>
</dbReference>